<feature type="region of interest" description="Disordered" evidence="1">
    <location>
        <begin position="21"/>
        <end position="60"/>
    </location>
</feature>
<comment type="caution">
    <text evidence="2">The sequence shown here is derived from an EMBL/GenBank/DDBJ whole genome shotgun (WGS) entry which is preliminary data.</text>
</comment>
<dbReference type="InterPro" id="IPR003903">
    <property type="entry name" value="UIM_dom"/>
</dbReference>
<dbReference type="PROSITE" id="PS50330">
    <property type="entry name" value="UIM"/>
    <property type="match status" value="1"/>
</dbReference>
<organism evidence="2 3">
    <name type="scientific">Adineta steineri</name>
    <dbReference type="NCBI Taxonomy" id="433720"/>
    <lineage>
        <taxon>Eukaryota</taxon>
        <taxon>Metazoa</taxon>
        <taxon>Spiralia</taxon>
        <taxon>Gnathifera</taxon>
        <taxon>Rotifera</taxon>
        <taxon>Eurotatoria</taxon>
        <taxon>Bdelloidea</taxon>
        <taxon>Adinetida</taxon>
        <taxon>Adinetidae</taxon>
        <taxon>Adineta</taxon>
    </lineage>
</organism>
<dbReference type="AlphaFoldDB" id="A0A820RTW7"/>
<evidence type="ECO:0000256" key="1">
    <source>
        <dbReference type="SAM" id="MobiDB-lite"/>
    </source>
</evidence>
<proteinExistence type="predicted"/>
<dbReference type="EMBL" id="CAJOAY010034786">
    <property type="protein sequence ID" value="CAF4447286.1"/>
    <property type="molecule type" value="Genomic_DNA"/>
</dbReference>
<evidence type="ECO:0000313" key="2">
    <source>
        <dbReference type="EMBL" id="CAF4447286.1"/>
    </source>
</evidence>
<sequence length="107" mass="12240">GKTQAEIDEEESFQLALAISQSEAEEKERQKKQLTQKYAMSSFLSAPTNNDPPNAPEATNEYSELTKYIERGRREQQQENINPTNVSNGHGLELISQLPVNKYFIYF</sequence>
<gene>
    <name evidence="2" type="ORF">OKA104_LOCUS53961</name>
</gene>
<evidence type="ECO:0000313" key="3">
    <source>
        <dbReference type="Proteomes" id="UP000663881"/>
    </source>
</evidence>
<feature type="compositionally biased region" description="Polar residues" evidence="1">
    <location>
        <begin position="33"/>
        <end position="52"/>
    </location>
</feature>
<name>A0A820RTW7_9BILA</name>
<protein>
    <submittedName>
        <fullName evidence="2">Uncharacterized protein</fullName>
    </submittedName>
</protein>
<accession>A0A820RTW7</accession>
<feature type="non-terminal residue" evidence="2">
    <location>
        <position position="1"/>
    </location>
</feature>
<reference evidence="2" key="1">
    <citation type="submission" date="2021-02" db="EMBL/GenBank/DDBJ databases">
        <authorList>
            <person name="Nowell W R."/>
        </authorList>
    </citation>
    <scope>NUCLEOTIDE SEQUENCE</scope>
</reference>
<dbReference type="Proteomes" id="UP000663881">
    <property type="component" value="Unassembled WGS sequence"/>
</dbReference>